<dbReference type="STRING" id="46224.B4102_0201"/>
<dbReference type="AlphaFoldDB" id="A0A150LH09"/>
<evidence type="ECO:0000313" key="1">
    <source>
        <dbReference type="EMBL" id="KYD11530.1"/>
    </source>
</evidence>
<reference evidence="1 2" key="1">
    <citation type="submission" date="2016-01" db="EMBL/GenBank/DDBJ databases">
        <title>Genome Sequences of Twelve Sporeforming Bacillus Species Isolated from Foods.</title>
        <authorList>
            <person name="Berendsen E.M."/>
            <person name="Wells-Bennik M.H."/>
            <person name="Krawcyk A.O."/>
            <person name="De Jong A."/>
            <person name="Holsappel S."/>
            <person name="Eijlander R.T."/>
            <person name="Kuipers O.P."/>
        </authorList>
    </citation>
    <scope>NUCLEOTIDE SEQUENCE [LARGE SCALE GENOMIC DNA]</scope>
    <source>
        <strain evidence="1 2">B4102</strain>
    </source>
</reference>
<gene>
    <name evidence="1" type="ORF">B4102_0201</name>
</gene>
<organism evidence="1 2">
    <name type="scientific">Heyndrickxia sporothermodurans</name>
    <dbReference type="NCBI Taxonomy" id="46224"/>
    <lineage>
        <taxon>Bacteria</taxon>
        <taxon>Bacillati</taxon>
        <taxon>Bacillota</taxon>
        <taxon>Bacilli</taxon>
        <taxon>Bacillales</taxon>
        <taxon>Bacillaceae</taxon>
        <taxon>Heyndrickxia</taxon>
    </lineage>
</organism>
<comment type="caution">
    <text evidence="1">The sequence shown here is derived from an EMBL/GenBank/DDBJ whole genome shotgun (WGS) entry which is preliminary data.</text>
</comment>
<dbReference type="EMBL" id="LQYN01000005">
    <property type="protein sequence ID" value="KYD11530.1"/>
    <property type="molecule type" value="Genomic_DNA"/>
</dbReference>
<accession>A0A150LH09</accession>
<dbReference type="Proteomes" id="UP000075666">
    <property type="component" value="Unassembled WGS sequence"/>
</dbReference>
<dbReference type="PATRIC" id="fig|46224.3.peg.3454"/>
<sequence>MWGSMAGNRSFKEYVAERFYNKMFAVIRISPKKTMIA</sequence>
<keyword evidence="2" id="KW-1185">Reference proteome</keyword>
<protein>
    <submittedName>
        <fullName evidence="1">Uncharacterized protein</fullName>
    </submittedName>
</protein>
<name>A0A150LH09_9BACI</name>
<evidence type="ECO:0000313" key="2">
    <source>
        <dbReference type="Proteomes" id="UP000075666"/>
    </source>
</evidence>
<proteinExistence type="predicted"/>